<evidence type="ECO:0000256" key="1">
    <source>
        <dbReference type="ARBA" id="ARBA00008987"/>
    </source>
</evidence>
<sequence>MIIDVTEANFRREVSEAELPVLLEFYAAWCGRCAMMADVLAEFAEKNAGSVKVCRADIDRSPGLAEKFGVEKVPAFIAFRRGEAQRAAVGVVPYQALDEICGGHE</sequence>
<evidence type="ECO:0000313" key="10">
    <source>
        <dbReference type="Proteomes" id="UP000823894"/>
    </source>
</evidence>
<dbReference type="InterPro" id="IPR013766">
    <property type="entry name" value="Thioredoxin_domain"/>
</dbReference>
<evidence type="ECO:0000313" key="9">
    <source>
        <dbReference type="EMBL" id="HJC37641.1"/>
    </source>
</evidence>
<comment type="similarity">
    <text evidence="1 6">Belongs to the thioredoxin family.</text>
</comment>
<keyword evidence="5 7" id="KW-0676">Redox-active center</keyword>
<evidence type="ECO:0000259" key="8">
    <source>
        <dbReference type="PROSITE" id="PS51352"/>
    </source>
</evidence>
<evidence type="ECO:0000256" key="2">
    <source>
        <dbReference type="ARBA" id="ARBA00022448"/>
    </source>
</evidence>
<dbReference type="Gene3D" id="3.40.30.10">
    <property type="entry name" value="Glutaredoxin"/>
    <property type="match status" value="1"/>
</dbReference>
<organism evidence="9 10">
    <name type="scientific">Candidatus Mediterraneibacter faecigallinarum</name>
    <dbReference type="NCBI Taxonomy" id="2838669"/>
    <lineage>
        <taxon>Bacteria</taxon>
        <taxon>Bacillati</taxon>
        <taxon>Bacillota</taxon>
        <taxon>Clostridia</taxon>
        <taxon>Lachnospirales</taxon>
        <taxon>Lachnospiraceae</taxon>
        <taxon>Mediterraneibacter</taxon>
    </lineage>
</organism>
<dbReference type="Proteomes" id="UP000823894">
    <property type="component" value="Unassembled WGS sequence"/>
</dbReference>
<feature type="disulfide bond" description="Redox-active" evidence="7">
    <location>
        <begin position="30"/>
        <end position="33"/>
    </location>
</feature>
<dbReference type="GO" id="GO:0005737">
    <property type="term" value="C:cytoplasm"/>
    <property type="evidence" value="ECO:0007669"/>
    <property type="project" value="TreeGrafter"/>
</dbReference>
<dbReference type="PANTHER" id="PTHR45663:SF11">
    <property type="entry name" value="GEO12009P1"/>
    <property type="match status" value="1"/>
</dbReference>
<evidence type="ECO:0000256" key="6">
    <source>
        <dbReference type="PIRNR" id="PIRNR000077"/>
    </source>
</evidence>
<dbReference type="GO" id="GO:0015035">
    <property type="term" value="F:protein-disulfide reductase activity"/>
    <property type="evidence" value="ECO:0007669"/>
    <property type="project" value="InterPro"/>
</dbReference>
<keyword evidence="2" id="KW-0813">Transport</keyword>
<reference evidence="9" key="2">
    <citation type="submission" date="2021-04" db="EMBL/GenBank/DDBJ databases">
        <authorList>
            <person name="Gilroy R."/>
        </authorList>
    </citation>
    <scope>NUCLEOTIDE SEQUENCE</scope>
    <source>
        <strain evidence="9">ChiGjej1B1-1692</strain>
    </source>
</reference>
<proteinExistence type="inferred from homology"/>
<protein>
    <recommendedName>
        <fullName evidence="6">Thioredoxin</fullName>
    </recommendedName>
</protein>
<dbReference type="SUPFAM" id="SSF52833">
    <property type="entry name" value="Thioredoxin-like"/>
    <property type="match status" value="1"/>
</dbReference>
<keyword evidence="4 7" id="KW-1015">Disulfide bond</keyword>
<comment type="caution">
    <text evidence="9">The sequence shown here is derived from an EMBL/GenBank/DDBJ whole genome shotgun (WGS) entry which is preliminary data.</text>
</comment>
<dbReference type="InterPro" id="IPR036249">
    <property type="entry name" value="Thioredoxin-like_sf"/>
</dbReference>
<dbReference type="InterPro" id="IPR005746">
    <property type="entry name" value="Thioredoxin"/>
</dbReference>
<evidence type="ECO:0000256" key="3">
    <source>
        <dbReference type="ARBA" id="ARBA00022982"/>
    </source>
</evidence>
<keyword evidence="3" id="KW-0249">Electron transport</keyword>
<dbReference type="PIRSF" id="PIRSF000077">
    <property type="entry name" value="Thioredoxin"/>
    <property type="match status" value="1"/>
</dbReference>
<accession>A0A9D2NS80</accession>
<evidence type="ECO:0000256" key="4">
    <source>
        <dbReference type="ARBA" id="ARBA00023157"/>
    </source>
</evidence>
<dbReference type="PANTHER" id="PTHR45663">
    <property type="entry name" value="GEO12009P1"/>
    <property type="match status" value="1"/>
</dbReference>
<dbReference type="PROSITE" id="PS51352">
    <property type="entry name" value="THIOREDOXIN_2"/>
    <property type="match status" value="1"/>
</dbReference>
<evidence type="ECO:0000256" key="7">
    <source>
        <dbReference type="PIRSR" id="PIRSR000077-4"/>
    </source>
</evidence>
<feature type="domain" description="Thioredoxin" evidence="8">
    <location>
        <begin position="1"/>
        <end position="105"/>
    </location>
</feature>
<name>A0A9D2NS80_9FIRM</name>
<dbReference type="EMBL" id="DWWK01000012">
    <property type="protein sequence ID" value="HJC37641.1"/>
    <property type="molecule type" value="Genomic_DNA"/>
</dbReference>
<dbReference type="AlphaFoldDB" id="A0A9D2NS80"/>
<dbReference type="Pfam" id="PF00085">
    <property type="entry name" value="Thioredoxin"/>
    <property type="match status" value="1"/>
</dbReference>
<gene>
    <name evidence="9" type="ORF">H9757_01030</name>
</gene>
<evidence type="ECO:0000256" key="5">
    <source>
        <dbReference type="ARBA" id="ARBA00023284"/>
    </source>
</evidence>
<dbReference type="CDD" id="cd02947">
    <property type="entry name" value="TRX_family"/>
    <property type="match status" value="1"/>
</dbReference>
<reference evidence="9" key="1">
    <citation type="journal article" date="2021" name="PeerJ">
        <title>Extensive microbial diversity within the chicken gut microbiome revealed by metagenomics and culture.</title>
        <authorList>
            <person name="Gilroy R."/>
            <person name="Ravi A."/>
            <person name="Getino M."/>
            <person name="Pursley I."/>
            <person name="Horton D.L."/>
            <person name="Alikhan N.F."/>
            <person name="Baker D."/>
            <person name="Gharbi K."/>
            <person name="Hall N."/>
            <person name="Watson M."/>
            <person name="Adriaenssens E.M."/>
            <person name="Foster-Nyarko E."/>
            <person name="Jarju S."/>
            <person name="Secka A."/>
            <person name="Antonio M."/>
            <person name="Oren A."/>
            <person name="Chaudhuri R.R."/>
            <person name="La Ragione R."/>
            <person name="Hildebrand F."/>
            <person name="Pallen M.J."/>
        </authorList>
    </citation>
    <scope>NUCLEOTIDE SEQUENCE</scope>
    <source>
        <strain evidence="9">ChiGjej1B1-1692</strain>
    </source>
</reference>